<dbReference type="InterPro" id="IPR013520">
    <property type="entry name" value="Ribonucl_H"/>
</dbReference>
<evidence type="ECO:0000259" key="1">
    <source>
        <dbReference type="Pfam" id="PF00929"/>
    </source>
</evidence>
<sequence length="71" mass="8258">MKNVQKFAYFMVLDFEATCEQDRKIPVAEIIEFPVLMINASTLQTEAIFHRYVRPTVNPTLSDFCTEVSRI</sequence>
<organism evidence="2 3">
    <name type="scientific">Schistosoma bovis</name>
    <name type="common">Blood fluke</name>
    <dbReference type="NCBI Taxonomy" id="6184"/>
    <lineage>
        <taxon>Eukaryota</taxon>
        <taxon>Metazoa</taxon>
        <taxon>Spiralia</taxon>
        <taxon>Lophotrochozoa</taxon>
        <taxon>Platyhelminthes</taxon>
        <taxon>Trematoda</taxon>
        <taxon>Digenea</taxon>
        <taxon>Strigeidida</taxon>
        <taxon>Schistosomatoidea</taxon>
        <taxon>Schistosomatidae</taxon>
        <taxon>Schistosoma</taxon>
    </lineage>
</organism>
<evidence type="ECO:0000313" key="3">
    <source>
        <dbReference type="Proteomes" id="UP000290809"/>
    </source>
</evidence>
<reference evidence="2 3" key="1">
    <citation type="journal article" date="2019" name="PLoS Pathog.">
        <title>Genome sequence of the bovine parasite Schistosoma bovis Tanzania.</title>
        <authorList>
            <person name="Oey H."/>
            <person name="Zakrzewski M."/>
            <person name="Gobert G."/>
            <person name="Gravermann K."/>
            <person name="Stoye J."/>
            <person name="Jones M."/>
            <person name="Mcmanus D."/>
            <person name="Krause L."/>
        </authorList>
    </citation>
    <scope>NUCLEOTIDE SEQUENCE [LARGE SCALE GENOMIC DNA]</scope>
    <source>
        <strain evidence="2 3">TAN1997</strain>
    </source>
</reference>
<dbReference type="EMBL" id="QMKO01001948">
    <property type="protein sequence ID" value="RTG85574.1"/>
    <property type="molecule type" value="Genomic_DNA"/>
</dbReference>
<evidence type="ECO:0000313" key="2">
    <source>
        <dbReference type="EMBL" id="RTG85574.1"/>
    </source>
</evidence>
<dbReference type="Gene3D" id="3.30.420.10">
    <property type="entry name" value="Ribonuclease H-like superfamily/Ribonuclease H"/>
    <property type="match status" value="1"/>
</dbReference>
<name>A0A430QD45_SCHBO</name>
<dbReference type="PANTHER" id="PTHR23044:SF61">
    <property type="entry name" value="3'-5' EXORIBONUCLEASE 1-RELATED"/>
    <property type="match status" value="1"/>
</dbReference>
<dbReference type="InterPro" id="IPR012337">
    <property type="entry name" value="RNaseH-like_sf"/>
</dbReference>
<dbReference type="SUPFAM" id="SSF53098">
    <property type="entry name" value="Ribonuclease H-like"/>
    <property type="match status" value="1"/>
</dbReference>
<comment type="caution">
    <text evidence="2">The sequence shown here is derived from an EMBL/GenBank/DDBJ whole genome shotgun (WGS) entry which is preliminary data.</text>
</comment>
<dbReference type="Proteomes" id="UP000290809">
    <property type="component" value="Unassembled WGS sequence"/>
</dbReference>
<dbReference type="InterPro" id="IPR051274">
    <property type="entry name" value="3-5_Exoribonuclease"/>
</dbReference>
<feature type="domain" description="Exonuclease" evidence="1">
    <location>
        <begin position="12"/>
        <end position="71"/>
    </location>
</feature>
<dbReference type="InterPro" id="IPR036397">
    <property type="entry name" value="RNaseH_sf"/>
</dbReference>
<dbReference type="GO" id="GO:0003676">
    <property type="term" value="F:nucleic acid binding"/>
    <property type="evidence" value="ECO:0007669"/>
    <property type="project" value="InterPro"/>
</dbReference>
<gene>
    <name evidence="2" type="ORF">DC041_0010342</name>
</gene>
<proteinExistence type="predicted"/>
<dbReference type="PANTHER" id="PTHR23044">
    <property type="entry name" value="3'-5' EXONUCLEASE ERI1-RELATED"/>
    <property type="match status" value="1"/>
</dbReference>
<dbReference type="STRING" id="6184.A0A430QD45"/>
<protein>
    <submittedName>
        <fullName evidence="2">ERI1 exoribonuclease 3</fullName>
    </submittedName>
</protein>
<dbReference type="AlphaFoldDB" id="A0A430QD45"/>
<dbReference type="Pfam" id="PF00929">
    <property type="entry name" value="RNase_T"/>
    <property type="match status" value="1"/>
</dbReference>
<keyword evidence="3" id="KW-1185">Reference proteome</keyword>
<accession>A0A430QD45</accession>